<dbReference type="InterPro" id="IPR027417">
    <property type="entry name" value="P-loop_NTPase"/>
</dbReference>
<dbReference type="GO" id="GO:0005524">
    <property type="term" value="F:ATP binding"/>
    <property type="evidence" value="ECO:0007669"/>
    <property type="project" value="InterPro"/>
</dbReference>
<dbReference type="Proteomes" id="UP000054166">
    <property type="component" value="Unassembled WGS sequence"/>
</dbReference>
<keyword evidence="7" id="KW-1185">Reference proteome</keyword>
<evidence type="ECO:0000259" key="5">
    <source>
        <dbReference type="SMART" id="SM00382"/>
    </source>
</evidence>
<evidence type="ECO:0000313" key="7">
    <source>
        <dbReference type="Proteomes" id="UP000054166"/>
    </source>
</evidence>
<dbReference type="EMBL" id="KN833051">
    <property type="protein sequence ID" value="KIM75050.1"/>
    <property type="molecule type" value="Genomic_DNA"/>
</dbReference>
<evidence type="ECO:0000256" key="3">
    <source>
        <dbReference type="ARBA" id="ARBA00022525"/>
    </source>
</evidence>
<evidence type="ECO:0000313" key="6">
    <source>
        <dbReference type="EMBL" id="KIM75050.1"/>
    </source>
</evidence>
<dbReference type="InParanoid" id="A0A0C3ER45"/>
<evidence type="ECO:0000256" key="4">
    <source>
        <dbReference type="SAM" id="MobiDB-lite"/>
    </source>
</evidence>
<feature type="domain" description="AAA+ ATPase" evidence="5">
    <location>
        <begin position="119"/>
        <end position="272"/>
    </location>
</feature>
<dbReference type="GO" id="GO:0005576">
    <property type="term" value="C:extracellular region"/>
    <property type="evidence" value="ECO:0007669"/>
    <property type="project" value="UniProtKB-SubCell"/>
</dbReference>
<organism evidence="6 7">
    <name type="scientific">Piloderma croceum (strain F 1598)</name>
    <dbReference type="NCBI Taxonomy" id="765440"/>
    <lineage>
        <taxon>Eukaryota</taxon>
        <taxon>Fungi</taxon>
        <taxon>Dikarya</taxon>
        <taxon>Basidiomycota</taxon>
        <taxon>Agaricomycotina</taxon>
        <taxon>Agaricomycetes</taxon>
        <taxon>Agaricomycetidae</taxon>
        <taxon>Atheliales</taxon>
        <taxon>Atheliaceae</taxon>
        <taxon>Piloderma</taxon>
    </lineage>
</organism>
<feature type="region of interest" description="Disordered" evidence="4">
    <location>
        <begin position="550"/>
        <end position="584"/>
    </location>
</feature>
<dbReference type="HOGENOM" id="CLU_018876_1_1_1"/>
<evidence type="ECO:0000256" key="1">
    <source>
        <dbReference type="ARBA" id="ARBA00004340"/>
    </source>
</evidence>
<proteinExistence type="predicted"/>
<name>A0A0C3ER45_PILCF</name>
<keyword evidence="3" id="KW-0964">Secreted</keyword>
<feature type="compositionally biased region" description="Polar residues" evidence="4">
    <location>
        <begin position="550"/>
        <end position="567"/>
    </location>
</feature>
<dbReference type="AlphaFoldDB" id="A0A0C3ER45"/>
<dbReference type="Pfam" id="PF01443">
    <property type="entry name" value="Viral_helicase1"/>
    <property type="match status" value="1"/>
</dbReference>
<protein>
    <recommendedName>
        <fullName evidence="5">AAA+ ATPase domain-containing protein</fullName>
    </recommendedName>
</protein>
<dbReference type="InterPro" id="IPR045379">
    <property type="entry name" value="Crinkler_N"/>
</dbReference>
<dbReference type="STRING" id="765440.A0A0C3ER45"/>
<dbReference type="GO" id="GO:0043657">
    <property type="term" value="C:host cell"/>
    <property type="evidence" value="ECO:0007669"/>
    <property type="project" value="UniProtKB-SubCell"/>
</dbReference>
<accession>A0A0C3ER45</accession>
<gene>
    <name evidence="6" type="ORF">PILCRDRAFT_13870</name>
</gene>
<dbReference type="InterPro" id="IPR003593">
    <property type="entry name" value="AAA+_ATPase"/>
</dbReference>
<dbReference type="Pfam" id="PF20147">
    <property type="entry name" value="Crinkler"/>
    <property type="match status" value="1"/>
</dbReference>
<reference evidence="7" key="2">
    <citation type="submission" date="2015-01" db="EMBL/GenBank/DDBJ databases">
        <title>Evolutionary Origins and Diversification of the Mycorrhizal Mutualists.</title>
        <authorList>
            <consortium name="DOE Joint Genome Institute"/>
            <consortium name="Mycorrhizal Genomics Consortium"/>
            <person name="Kohler A."/>
            <person name="Kuo A."/>
            <person name="Nagy L.G."/>
            <person name="Floudas D."/>
            <person name="Copeland A."/>
            <person name="Barry K.W."/>
            <person name="Cichocki N."/>
            <person name="Veneault-Fourrey C."/>
            <person name="LaButti K."/>
            <person name="Lindquist E.A."/>
            <person name="Lipzen A."/>
            <person name="Lundell T."/>
            <person name="Morin E."/>
            <person name="Murat C."/>
            <person name="Riley R."/>
            <person name="Ohm R."/>
            <person name="Sun H."/>
            <person name="Tunlid A."/>
            <person name="Henrissat B."/>
            <person name="Grigoriev I.V."/>
            <person name="Hibbett D.S."/>
            <person name="Martin F."/>
        </authorList>
    </citation>
    <scope>NUCLEOTIDE SEQUENCE [LARGE SCALE GENOMIC DNA]</scope>
    <source>
        <strain evidence="7">F 1598</strain>
    </source>
</reference>
<sequence length="647" mass="72517">MVDSKFRAIYCLMRDDSRVFKVKASVNNDVMDLETLVQKTRKHGALHNVDPADLRLWQLKKPLPITTTKALSDDLTLSGTDLLQFAIQLDEPGKEVSALFPEEPPKNHLHVIVDIQPADGVKIQVRGTPGCGKTTLTNLAAHILQKEPGAQVTYVASGPSKKEMLYERWKQWLKLKFEPGTFLIVDEAQSSYRDKSFWLELKDINPDVGFCVITLASYGSAGHNIYDPMTPFHITPQQGIGLIATDNGDQIAVGLLLTKAEFDEVVPKLLPDHRFDDSFLDSVFDITRGHVGACESFLHVVSAHASYRSLNATSKKYTHVDFTTGVYMIDLLKALSSASVFGRRLPTTVYLQDESYAQFFRQVIQKCGVVVPQPLDQLGKVSEKTPPRIYFELGWLHNEPISPIEDKAIISENSIIDFVIAVICKFIPLNLFAQRMFGTTTQSTPEAQFQDEFYRACINHTKNCVVTFPEFGNKRSLIDFLVPTKKWGIELLCNGNRLNAHAARFTTGEYGQWISDKKINDYVIVDFRTTLPRSNHKELLTKAVFSRSPSVASQHNDGASDETTQLPRQHPHRRLLGMPIPDEMKDTDRALTTTAGGPVNKMDETTEEVVVVGGGENEEGILPQTNPQNHFIKLKLTILITNKDHTQ</sequence>
<dbReference type="OrthoDB" id="5424500at2759"/>
<dbReference type="SMART" id="SM00382">
    <property type="entry name" value="AAA"/>
    <property type="match status" value="1"/>
</dbReference>
<evidence type="ECO:0000256" key="2">
    <source>
        <dbReference type="ARBA" id="ARBA00004613"/>
    </source>
</evidence>
<reference evidence="6 7" key="1">
    <citation type="submission" date="2014-04" db="EMBL/GenBank/DDBJ databases">
        <authorList>
            <consortium name="DOE Joint Genome Institute"/>
            <person name="Kuo A."/>
            <person name="Tarkka M."/>
            <person name="Buscot F."/>
            <person name="Kohler A."/>
            <person name="Nagy L.G."/>
            <person name="Floudas D."/>
            <person name="Copeland A."/>
            <person name="Barry K.W."/>
            <person name="Cichocki N."/>
            <person name="Veneault-Fourrey C."/>
            <person name="LaButti K."/>
            <person name="Lindquist E.A."/>
            <person name="Lipzen A."/>
            <person name="Lundell T."/>
            <person name="Morin E."/>
            <person name="Murat C."/>
            <person name="Sun H."/>
            <person name="Tunlid A."/>
            <person name="Henrissat B."/>
            <person name="Grigoriev I.V."/>
            <person name="Hibbett D.S."/>
            <person name="Martin F."/>
            <person name="Nordberg H.P."/>
            <person name="Cantor M.N."/>
            <person name="Hua S.X."/>
        </authorList>
    </citation>
    <scope>NUCLEOTIDE SEQUENCE [LARGE SCALE GENOMIC DNA]</scope>
    <source>
        <strain evidence="6 7">F 1598</strain>
    </source>
</reference>
<comment type="subcellular location">
    <subcellularLocation>
        <location evidence="1">Host cell</location>
    </subcellularLocation>
    <subcellularLocation>
        <location evidence="2">Secreted</location>
    </subcellularLocation>
</comment>
<dbReference type="SUPFAM" id="SSF52540">
    <property type="entry name" value="P-loop containing nucleoside triphosphate hydrolases"/>
    <property type="match status" value="1"/>
</dbReference>
<dbReference type="InterPro" id="IPR027351">
    <property type="entry name" value="(+)RNA_virus_helicase_core_dom"/>
</dbReference>